<protein>
    <submittedName>
        <fullName evidence="8">Membrane protein involved in aromatic hydrocarbon degradation</fullName>
    </submittedName>
</protein>
<dbReference type="AlphaFoldDB" id="E6XBK2"/>
<name>E6XBK2_CELAD</name>
<accession>E6XBK2</accession>
<comment type="similarity">
    <text evidence="2">Belongs to the OmpP1/FadL family.</text>
</comment>
<dbReference type="KEGG" id="cao:Celal_0498"/>
<keyword evidence="4" id="KW-0812">Transmembrane</keyword>
<evidence type="ECO:0000256" key="4">
    <source>
        <dbReference type="ARBA" id="ARBA00022692"/>
    </source>
</evidence>
<evidence type="ECO:0000256" key="6">
    <source>
        <dbReference type="ARBA" id="ARBA00023136"/>
    </source>
</evidence>
<dbReference type="PANTHER" id="PTHR35093">
    <property type="entry name" value="OUTER MEMBRANE PROTEIN NMB0088-RELATED"/>
    <property type="match status" value="1"/>
</dbReference>
<evidence type="ECO:0000256" key="7">
    <source>
        <dbReference type="ARBA" id="ARBA00023237"/>
    </source>
</evidence>
<evidence type="ECO:0000313" key="9">
    <source>
        <dbReference type="Proteomes" id="UP000008634"/>
    </source>
</evidence>
<organism evidence="8 9">
    <name type="scientific">Cellulophaga algicola (strain DSM 14237 / IC166 / ACAM 630)</name>
    <dbReference type="NCBI Taxonomy" id="688270"/>
    <lineage>
        <taxon>Bacteria</taxon>
        <taxon>Pseudomonadati</taxon>
        <taxon>Bacteroidota</taxon>
        <taxon>Flavobacteriia</taxon>
        <taxon>Flavobacteriales</taxon>
        <taxon>Flavobacteriaceae</taxon>
        <taxon>Cellulophaga</taxon>
    </lineage>
</organism>
<keyword evidence="9" id="KW-1185">Reference proteome</keyword>
<evidence type="ECO:0000256" key="3">
    <source>
        <dbReference type="ARBA" id="ARBA00022452"/>
    </source>
</evidence>
<keyword evidence="5" id="KW-0732">Signal</keyword>
<dbReference type="STRING" id="688270.Celal_0498"/>
<evidence type="ECO:0000256" key="1">
    <source>
        <dbReference type="ARBA" id="ARBA00004571"/>
    </source>
</evidence>
<dbReference type="SUPFAM" id="SSF56935">
    <property type="entry name" value="Porins"/>
    <property type="match status" value="1"/>
</dbReference>
<keyword evidence="7" id="KW-0998">Cell outer membrane</keyword>
<evidence type="ECO:0000313" key="8">
    <source>
        <dbReference type="EMBL" id="ADV47837.1"/>
    </source>
</evidence>
<dbReference type="RefSeq" id="WP_013549332.1">
    <property type="nucleotide sequence ID" value="NC_014934.1"/>
</dbReference>
<evidence type="ECO:0000256" key="2">
    <source>
        <dbReference type="ARBA" id="ARBA00008163"/>
    </source>
</evidence>
<dbReference type="eggNOG" id="COG2067">
    <property type="taxonomic scope" value="Bacteria"/>
</dbReference>
<dbReference type="InterPro" id="IPR005017">
    <property type="entry name" value="OMPP1/FadL/TodX"/>
</dbReference>
<dbReference type="HOGENOM" id="CLU_034649_0_0_10"/>
<proteinExistence type="inferred from homology"/>
<dbReference type="Proteomes" id="UP000008634">
    <property type="component" value="Chromosome"/>
</dbReference>
<dbReference type="EMBL" id="CP002453">
    <property type="protein sequence ID" value="ADV47837.1"/>
    <property type="molecule type" value="Genomic_DNA"/>
</dbReference>
<dbReference type="GO" id="GO:0009279">
    <property type="term" value="C:cell outer membrane"/>
    <property type="evidence" value="ECO:0007669"/>
    <property type="project" value="UniProtKB-SubCell"/>
</dbReference>
<sequence length="502" mass="55039">MKKYITLIMVAVCAATNAQNIDDVLRYSTDNLQGTARFQAMSGAFGALGGDLSSLNINPAGSAVFNNSQLTISGTNFHTKNKNSYNGSNTFNSTENNFDINQIGGVFVFNNSDPNADWKKFSIGLNFDKVQSFDNYINANYNTTQGIDNYFLSFAQGLPLGPLKLQDGEFIEGAYLDIGSSLGFVEQQAFLGIFGGVIDAVDPDNDNNTEYVSTSEYNSVTQNYRQISTGYNDKYTFNMASQYKDNLYVGASINVHSIFLDQLTELTENGYDASSQVQSTTFDNLLRSRGNAFSFSLGAIAKVNKSVRVGGSYQSPTWYRISDEFSQRINSTIAAEDIGFINFNLINAYDKYTIKTPGKLTGSLALVFGKDGLLSLDYGYQDMSNAELRPDSDPAFAAENNYISNQLQAVSSVRLGGEYRIKQVSLRAGYRYEQSPYESNVIGDLNGISGGLGYNFGPSKLDLAVNSYSQDRNATILSTDPTANLNIDRTNTNVTLSYTINF</sequence>
<gene>
    <name evidence="8" type="ordered locus">Celal_0498</name>
</gene>
<dbReference type="GO" id="GO:0015483">
    <property type="term" value="F:long-chain fatty acid transporting porin activity"/>
    <property type="evidence" value="ECO:0007669"/>
    <property type="project" value="TreeGrafter"/>
</dbReference>
<reference evidence="8 9" key="1">
    <citation type="journal article" date="2010" name="Stand. Genomic Sci.">
        <title>Complete genome sequence of Cellulophaga algicola type strain (IC166).</title>
        <authorList>
            <person name="Abt B."/>
            <person name="Lu M."/>
            <person name="Misra M."/>
            <person name="Han C."/>
            <person name="Nolan M."/>
            <person name="Lucas S."/>
            <person name="Hammon N."/>
            <person name="Deshpande S."/>
            <person name="Cheng J.F."/>
            <person name="Tapia R."/>
            <person name="Goodwin L."/>
            <person name="Pitluck S."/>
            <person name="Liolios K."/>
            <person name="Pagani I."/>
            <person name="Ivanova N."/>
            <person name="Mavromatis K."/>
            <person name="Ovchinikova G."/>
            <person name="Pati A."/>
            <person name="Chen A."/>
            <person name="Palaniappan K."/>
            <person name="Land M."/>
            <person name="Hauser L."/>
            <person name="Chang Y.J."/>
            <person name="Jeffries C.D."/>
            <person name="Detter J.C."/>
            <person name="Brambilla E."/>
            <person name="Rohde M."/>
            <person name="Tindall B.J."/>
            <person name="Goker M."/>
            <person name="Woyke T."/>
            <person name="Bristow J."/>
            <person name="Eisen J.A."/>
            <person name="Markowitz V."/>
            <person name="Hugenholtz P."/>
            <person name="Kyrpides N.C."/>
            <person name="Klenk H.P."/>
            <person name="Lapidus A."/>
        </authorList>
    </citation>
    <scope>NUCLEOTIDE SEQUENCE [LARGE SCALE GENOMIC DNA]</scope>
    <source>
        <strain evidence="9">DSM 14237 / IC166 / ACAM 630</strain>
    </source>
</reference>
<keyword evidence="3" id="KW-1134">Transmembrane beta strand</keyword>
<dbReference type="Gene3D" id="2.40.160.60">
    <property type="entry name" value="Outer membrane protein transport protein (OMPP1/FadL/TodX)"/>
    <property type="match status" value="1"/>
</dbReference>
<dbReference type="OrthoDB" id="9765571at2"/>
<dbReference type="PANTHER" id="PTHR35093:SF8">
    <property type="entry name" value="OUTER MEMBRANE PROTEIN NMB0088-RELATED"/>
    <property type="match status" value="1"/>
</dbReference>
<keyword evidence="6" id="KW-0472">Membrane</keyword>
<evidence type="ECO:0000256" key="5">
    <source>
        <dbReference type="ARBA" id="ARBA00022729"/>
    </source>
</evidence>
<comment type="subcellular location">
    <subcellularLocation>
        <location evidence="1">Cell outer membrane</location>
        <topology evidence="1">Multi-pass membrane protein</topology>
    </subcellularLocation>
</comment>